<organism evidence="11 12">
    <name type="scientific">Cohnella rhizosphaerae</name>
    <dbReference type="NCBI Taxonomy" id="1457232"/>
    <lineage>
        <taxon>Bacteria</taxon>
        <taxon>Bacillati</taxon>
        <taxon>Bacillota</taxon>
        <taxon>Bacilli</taxon>
        <taxon>Bacillales</taxon>
        <taxon>Paenibacillaceae</taxon>
        <taxon>Cohnella</taxon>
    </lineage>
</organism>
<evidence type="ECO:0000313" key="12">
    <source>
        <dbReference type="Proteomes" id="UP001153404"/>
    </source>
</evidence>
<proteinExistence type="inferred from homology"/>
<evidence type="ECO:0000256" key="6">
    <source>
        <dbReference type="ARBA" id="ARBA00022840"/>
    </source>
</evidence>
<evidence type="ECO:0000256" key="3">
    <source>
        <dbReference type="ARBA" id="ARBA00012291"/>
    </source>
</evidence>
<dbReference type="InterPro" id="IPR017926">
    <property type="entry name" value="GATASE"/>
</dbReference>
<feature type="domain" description="Glutamine amidotransferase" evidence="10">
    <location>
        <begin position="28"/>
        <end position="218"/>
    </location>
</feature>
<evidence type="ECO:0000259" key="10">
    <source>
        <dbReference type="Pfam" id="PF00117"/>
    </source>
</evidence>
<dbReference type="GO" id="GO:0005524">
    <property type="term" value="F:ATP binding"/>
    <property type="evidence" value="ECO:0007669"/>
    <property type="project" value="UniProtKB-KW"/>
</dbReference>
<comment type="pathway">
    <text evidence="1">Pyrimidine metabolism; CTP biosynthesis via de novo pathway; CTP from UDP: step 2/2.</text>
</comment>
<evidence type="ECO:0000256" key="9">
    <source>
        <dbReference type="ARBA" id="ARBA00047781"/>
    </source>
</evidence>
<keyword evidence="7" id="KW-0315">Glutamine amidotransferase</keyword>
<dbReference type="AlphaFoldDB" id="A0A9X4KQZ9"/>
<dbReference type="Gene3D" id="3.40.50.880">
    <property type="match status" value="1"/>
</dbReference>
<dbReference type="GO" id="GO:0003883">
    <property type="term" value="F:CTP synthase activity"/>
    <property type="evidence" value="ECO:0007669"/>
    <property type="project" value="UniProtKB-EC"/>
</dbReference>
<dbReference type="SUPFAM" id="SSF52317">
    <property type="entry name" value="Class I glutamine amidotransferase-like"/>
    <property type="match status" value="1"/>
</dbReference>
<evidence type="ECO:0000256" key="1">
    <source>
        <dbReference type="ARBA" id="ARBA00005171"/>
    </source>
</evidence>
<dbReference type="PANTHER" id="PTHR11550:SF0">
    <property type="entry name" value="CTP SYNTHASE-RELATED"/>
    <property type="match status" value="1"/>
</dbReference>
<dbReference type="InterPro" id="IPR029062">
    <property type="entry name" value="Class_I_gatase-like"/>
</dbReference>
<sequence length="233" mass="25130">MIRVGVIGDYKTEVKAHIAIPQALRLTADTLGVQVDCDWVPTTALADTYAPELSAYQAIWIAPASPYASMQGALNGIRYARENGIPVLGTCGGFQHMIIEFARDVMGLAEADHAELSPESPMLLVTPLSCAFREHTHRFILTPGSRTAAAYGASETIEQYGICNYGLNPAFAAQVSQAGFRVAGVDENGETRIMELEGHPFFFGTLFQPERSAFKRIVHPLIRAFVEAAGAGA</sequence>
<keyword evidence="6" id="KW-0067">ATP-binding</keyword>
<accession>A0A9X4KQZ9</accession>
<dbReference type="GO" id="GO:0019856">
    <property type="term" value="P:pyrimidine nucleobase biosynthetic process"/>
    <property type="evidence" value="ECO:0007669"/>
    <property type="project" value="TreeGrafter"/>
</dbReference>
<evidence type="ECO:0000313" key="11">
    <source>
        <dbReference type="EMBL" id="MDG0809177.1"/>
    </source>
</evidence>
<name>A0A9X4KQZ9_9BACL</name>
<evidence type="ECO:0000256" key="8">
    <source>
        <dbReference type="ARBA" id="ARBA00022975"/>
    </source>
</evidence>
<keyword evidence="12" id="KW-1185">Reference proteome</keyword>
<dbReference type="EMBL" id="JAPDIA010000003">
    <property type="protein sequence ID" value="MDG0809177.1"/>
    <property type="molecule type" value="Genomic_DNA"/>
</dbReference>
<dbReference type="RefSeq" id="WP_277530315.1">
    <property type="nucleotide sequence ID" value="NZ_JAPDIA010000003.1"/>
</dbReference>
<dbReference type="PROSITE" id="PS51273">
    <property type="entry name" value="GATASE_TYPE_1"/>
    <property type="match status" value="1"/>
</dbReference>
<evidence type="ECO:0000256" key="5">
    <source>
        <dbReference type="ARBA" id="ARBA00022741"/>
    </source>
</evidence>
<evidence type="ECO:0000256" key="7">
    <source>
        <dbReference type="ARBA" id="ARBA00022962"/>
    </source>
</evidence>
<keyword evidence="5" id="KW-0547">Nucleotide-binding</keyword>
<dbReference type="NCBIfam" id="NF004836">
    <property type="entry name" value="PRK06186.1"/>
    <property type="match status" value="1"/>
</dbReference>
<dbReference type="EC" id="6.3.4.2" evidence="3"/>
<dbReference type="PANTHER" id="PTHR11550">
    <property type="entry name" value="CTP SYNTHASE"/>
    <property type="match status" value="1"/>
</dbReference>
<dbReference type="GO" id="GO:0005829">
    <property type="term" value="C:cytosol"/>
    <property type="evidence" value="ECO:0007669"/>
    <property type="project" value="TreeGrafter"/>
</dbReference>
<comment type="catalytic activity">
    <reaction evidence="9">
        <text>UTP + L-glutamine + ATP + H2O = CTP + L-glutamate + ADP + phosphate + 2 H(+)</text>
        <dbReference type="Rhea" id="RHEA:26426"/>
        <dbReference type="ChEBI" id="CHEBI:15377"/>
        <dbReference type="ChEBI" id="CHEBI:15378"/>
        <dbReference type="ChEBI" id="CHEBI:29985"/>
        <dbReference type="ChEBI" id="CHEBI:30616"/>
        <dbReference type="ChEBI" id="CHEBI:37563"/>
        <dbReference type="ChEBI" id="CHEBI:43474"/>
        <dbReference type="ChEBI" id="CHEBI:46398"/>
        <dbReference type="ChEBI" id="CHEBI:58359"/>
        <dbReference type="ChEBI" id="CHEBI:456216"/>
        <dbReference type="EC" id="6.3.4.2"/>
    </reaction>
</comment>
<comment type="similarity">
    <text evidence="2">Belongs to the CTP synthase family.</text>
</comment>
<dbReference type="Proteomes" id="UP001153404">
    <property type="component" value="Unassembled WGS sequence"/>
</dbReference>
<dbReference type="GO" id="GO:0006241">
    <property type="term" value="P:CTP biosynthetic process"/>
    <property type="evidence" value="ECO:0007669"/>
    <property type="project" value="TreeGrafter"/>
</dbReference>
<protein>
    <recommendedName>
        <fullName evidence="3">CTP synthase (glutamine hydrolyzing)</fullName>
        <ecNumber evidence="3">6.3.4.2</ecNumber>
    </recommendedName>
</protein>
<comment type="caution">
    <text evidence="11">The sequence shown here is derived from an EMBL/GenBank/DDBJ whole genome shotgun (WGS) entry which is preliminary data.</text>
</comment>
<evidence type="ECO:0000256" key="4">
    <source>
        <dbReference type="ARBA" id="ARBA00022598"/>
    </source>
</evidence>
<reference evidence="11" key="1">
    <citation type="submission" date="2022-10" db="EMBL/GenBank/DDBJ databases">
        <title>Comparative genomic analysis of Cohnella hashimotonis sp. nov., isolated from the International Space Station.</title>
        <authorList>
            <person name="Simpson A."/>
            <person name="Venkateswaran K."/>
        </authorList>
    </citation>
    <scope>NUCLEOTIDE SEQUENCE</scope>
    <source>
        <strain evidence="11">DSM 28161</strain>
    </source>
</reference>
<gene>
    <name evidence="11" type="ORF">OMP40_07155</name>
</gene>
<dbReference type="Pfam" id="PF00117">
    <property type="entry name" value="GATase"/>
    <property type="match status" value="1"/>
</dbReference>
<keyword evidence="8" id="KW-0665">Pyrimidine biosynthesis</keyword>
<evidence type="ECO:0000256" key="2">
    <source>
        <dbReference type="ARBA" id="ARBA00007533"/>
    </source>
</evidence>
<dbReference type="InterPro" id="IPR004468">
    <property type="entry name" value="CTP_synthase"/>
</dbReference>
<keyword evidence="4" id="KW-0436">Ligase</keyword>
<dbReference type="GO" id="GO:0042802">
    <property type="term" value="F:identical protein binding"/>
    <property type="evidence" value="ECO:0007669"/>
    <property type="project" value="TreeGrafter"/>
</dbReference>